<organism evidence="1 2">
    <name type="scientific">Marinirhabdus gelatinilytica</name>
    <dbReference type="NCBI Taxonomy" id="1703343"/>
    <lineage>
        <taxon>Bacteria</taxon>
        <taxon>Pseudomonadati</taxon>
        <taxon>Bacteroidota</taxon>
        <taxon>Flavobacteriia</taxon>
        <taxon>Flavobacteriales</taxon>
        <taxon>Flavobacteriaceae</taxon>
    </lineage>
</organism>
<comment type="caution">
    <text evidence="1">The sequence shown here is derived from an EMBL/GenBank/DDBJ whole genome shotgun (WGS) entry which is preliminary data.</text>
</comment>
<dbReference type="RefSeq" id="WP_115121883.1">
    <property type="nucleotide sequence ID" value="NZ_QRAO01000001.1"/>
</dbReference>
<proteinExistence type="predicted"/>
<evidence type="ECO:0008006" key="3">
    <source>
        <dbReference type="Google" id="ProtNLM"/>
    </source>
</evidence>
<dbReference type="EMBL" id="QRAO01000001">
    <property type="protein sequence ID" value="RDK88151.1"/>
    <property type="molecule type" value="Genomic_DNA"/>
</dbReference>
<evidence type="ECO:0000313" key="1">
    <source>
        <dbReference type="EMBL" id="RDK88151.1"/>
    </source>
</evidence>
<dbReference type="AlphaFoldDB" id="A0A370QIH3"/>
<protein>
    <recommendedName>
        <fullName evidence="3">AhpC/TSA family protein</fullName>
    </recommendedName>
</protein>
<sequence>MKKYVVLTVLFLLPISVYLFFASGVNNFVKLPTVSEDVTELSAFKGIDGNPIHLEDKITVLLFFGSDVEGKKANAFNLAHKIYKKNYQFEEFQFVTLITTEQIEAAKTLKQKLSEIEDPKNWKFAVANNGAIEEVFLSLRSNATLSPKGSSNTVFIIDKDRNIRGRLEDEDYGTMYGYDASSYAEINNKMSDDIKVVLAEYRLALKKYKTEREI</sequence>
<gene>
    <name evidence="1" type="ORF">C8D94_10120</name>
</gene>
<name>A0A370QIH3_9FLAO</name>
<dbReference type="Gene3D" id="3.40.30.10">
    <property type="entry name" value="Glutaredoxin"/>
    <property type="match status" value="1"/>
</dbReference>
<accession>A0A370QIH3</accession>
<dbReference type="OrthoDB" id="1437325at2"/>
<dbReference type="Proteomes" id="UP000255317">
    <property type="component" value="Unassembled WGS sequence"/>
</dbReference>
<evidence type="ECO:0000313" key="2">
    <source>
        <dbReference type="Proteomes" id="UP000255317"/>
    </source>
</evidence>
<keyword evidence="2" id="KW-1185">Reference proteome</keyword>
<reference evidence="1 2" key="1">
    <citation type="submission" date="2018-07" db="EMBL/GenBank/DDBJ databases">
        <title>Genomic Encyclopedia of Type Strains, Phase IV (KMG-IV): sequencing the most valuable type-strain genomes for metagenomic binning, comparative biology and taxonomic classification.</title>
        <authorList>
            <person name="Goeker M."/>
        </authorList>
    </citation>
    <scope>NUCLEOTIDE SEQUENCE [LARGE SCALE GENOMIC DNA]</scope>
    <source>
        <strain evidence="1 2">DSM 101478</strain>
    </source>
</reference>